<keyword evidence="4" id="KW-1185">Reference proteome</keyword>
<comment type="similarity">
    <text evidence="1">Belongs to the universal stress protein A family.</text>
</comment>
<dbReference type="SUPFAM" id="SSF52402">
    <property type="entry name" value="Adenine nucleotide alpha hydrolases-like"/>
    <property type="match status" value="1"/>
</dbReference>
<dbReference type="InterPro" id="IPR006016">
    <property type="entry name" value="UspA"/>
</dbReference>
<dbReference type="PANTHER" id="PTHR46268:SF6">
    <property type="entry name" value="UNIVERSAL STRESS PROTEIN UP12"/>
    <property type="match status" value="1"/>
</dbReference>
<dbReference type="PRINTS" id="PR01438">
    <property type="entry name" value="UNVRSLSTRESS"/>
</dbReference>
<dbReference type="Proteomes" id="UP001321047">
    <property type="component" value="Unassembled WGS sequence"/>
</dbReference>
<dbReference type="Pfam" id="PF00582">
    <property type="entry name" value="Usp"/>
    <property type="match status" value="1"/>
</dbReference>
<evidence type="ECO:0000313" key="4">
    <source>
        <dbReference type="Proteomes" id="UP001321047"/>
    </source>
</evidence>
<dbReference type="RefSeq" id="WP_342805704.1">
    <property type="nucleotide sequence ID" value="NZ_JAOPJZ010000001.1"/>
</dbReference>
<dbReference type="EMBL" id="JAOPJZ010000001">
    <property type="protein sequence ID" value="MCU4750681.1"/>
    <property type="molecule type" value="Genomic_DNA"/>
</dbReference>
<comment type="caution">
    <text evidence="3">The sequence shown here is derived from an EMBL/GenBank/DDBJ whole genome shotgun (WGS) entry which is preliminary data.</text>
</comment>
<evidence type="ECO:0000313" key="3">
    <source>
        <dbReference type="EMBL" id="MCU4750681.1"/>
    </source>
</evidence>
<organism evidence="3 4">
    <name type="scientific">Natronosalvus hydrolyticus</name>
    <dbReference type="NCBI Taxonomy" id="2979988"/>
    <lineage>
        <taxon>Archaea</taxon>
        <taxon>Methanobacteriati</taxon>
        <taxon>Methanobacteriota</taxon>
        <taxon>Stenosarchaea group</taxon>
        <taxon>Halobacteria</taxon>
        <taxon>Halobacteriales</taxon>
        <taxon>Natrialbaceae</taxon>
        <taxon>Natronosalvus</taxon>
    </lineage>
</organism>
<dbReference type="PANTHER" id="PTHR46268">
    <property type="entry name" value="STRESS RESPONSE PROTEIN NHAX"/>
    <property type="match status" value="1"/>
</dbReference>
<dbReference type="InterPro" id="IPR014729">
    <property type="entry name" value="Rossmann-like_a/b/a_fold"/>
</dbReference>
<dbReference type="InterPro" id="IPR006015">
    <property type="entry name" value="Universal_stress_UspA"/>
</dbReference>
<dbReference type="AlphaFoldDB" id="A0AAP2Z4Y2"/>
<feature type="domain" description="UspA" evidence="2">
    <location>
        <begin position="4"/>
        <end position="149"/>
    </location>
</feature>
<name>A0AAP2Z4Y2_9EURY</name>
<dbReference type="Gene3D" id="3.40.50.620">
    <property type="entry name" value="HUPs"/>
    <property type="match status" value="1"/>
</dbReference>
<proteinExistence type="inferred from homology"/>
<sequence length="149" mass="15772">MKSLVAVDGSEASKNALEYAADIADAMDGSITVVHAVDPTAYDEGGDEPALSLWESEPRLVIESVEDAEARGQHHLEDAANLAAELGQDVETELLYGNPVVTITSYAEEEGFDTIFVGHRGRSGRAGMMLGSVAKSLVERATVPVSVVR</sequence>
<dbReference type="CDD" id="cd00293">
    <property type="entry name" value="USP-like"/>
    <property type="match status" value="1"/>
</dbReference>
<evidence type="ECO:0000259" key="2">
    <source>
        <dbReference type="Pfam" id="PF00582"/>
    </source>
</evidence>
<evidence type="ECO:0000256" key="1">
    <source>
        <dbReference type="ARBA" id="ARBA00008791"/>
    </source>
</evidence>
<accession>A0AAP2Z4Y2</accession>
<gene>
    <name evidence="3" type="ORF">OB919_01590</name>
</gene>
<protein>
    <submittedName>
        <fullName evidence="3">Universal stress protein</fullName>
    </submittedName>
</protein>
<reference evidence="3 4" key="1">
    <citation type="submission" date="2022-09" db="EMBL/GenBank/DDBJ databases">
        <title>Enrichment on poylsaccharides allowed isolation of novel metabolic and taxonomic groups of Haloarchaea.</title>
        <authorList>
            <person name="Sorokin D.Y."/>
            <person name="Elcheninov A.G."/>
            <person name="Khizhniak T.V."/>
            <person name="Kolganova T.V."/>
            <person name="Kublanov I.V."/>
        </authorList>
    </citation>
    <scope>NUCLEOTIDE SEQUENCE [LARGE SCALE GENOMIC DNA]</scope>
    <source>
        <strain evidence="3 4">AArc-curdl1</strain>
    </source>
</reference>